<feature type="region of interest" description="Disordered" evidence="9">
    <location>
        <begin position="1"/>
        <end position="31"/>
    </location>
</feature>
<accession>A0AAN9FY11</accession>
<gene>
    <name evidence="11" type="ORF">RJT34_25537</name>
</gene>
<keyword evidence="5" id="KW-0221">Differentiation</keyword>
<dbReference type="GO" id="GO:0003700">
    <property type="term" value="F:DNA-binding transcription factor activity"/>
    <property type="evidence" value="ECO:0007669"/>
    <property type="project" value="InterPro"/>
</dbReference>
<dbReference type="SUPFAM" id="SSF57667">
    <property type="entry name" value="beta-beta-alpha zinc fingers"/>
    <property type="match status" value="1"/>
</dbReference>
<comment type="caution">
    <text evidence="11">The sequence shown here is derived from an EMBL/GenBank/DDBJ whole genome shotgun (WGS) entry which is preliminary data.</text>
</comment>
<dbReference type="FunFam" id="3.30.160.60:FF:002425">
    <property type="entry name" value="Zinc finger protein STAMENLESS 1"/>
    <property type="match status" value="1"/>
</dbReference>
<evidence type="ECO:0000256" key="1">
    <source>
        <dbReference type="ARBA" id="ARBA00004123"/>
    </source>
</evidence>
<evidence type="ECO:0000313" key="11">
    <source>
        <dbReference type="EMBL" id="KAK7280473.1"/>
    </source>
</evidence>
<dbReference type="InterPro" id="IPR036236">
    <property type="entry name" value="Znf_C2H2_sf"/>
</dbReference>
<evidence type="ECO:0000256" key="4">
    <source>
        <dbReference type="ARBA" id="ARBA00022771"/>
    </source>
</evidence>
<name>A0AAN9FY11_CLITE</name>
<keyword evidence="6" id="KW-0862">Zinc</keyword>
<dbReference type="GO" id="GO:0008270">
    <property type="term" value="F:zinc ion binding"/>
    <property type="evidence" value="ECO:0007669"/>
    <property type="project" value="UniProtKB-KW"/>
</dbReference>
<dbReference type="EMBL" id="JAYKXN010000006">
    <property type="protein sequence ID" value="KAK7280473.1"/>
    <property type="molecule type" value="Genomic_DNA"/>
</dbReference>
<feature type="region of interest" description="Disordered" evidence="9">
    <location>
        <begin position="281"/>
        <end position="358"/>
    </location>
</feature>
<keyword evidence="12" id="KW-1185">Reference proteome</keyword>
<feature type="compositionally biased region" description="Pro residues" evidence="9">
    <location>
        <begin position="191"/>
        <end position="201"/>
    </location>
</feature>
<feature type="region of interest" description="Disordered" evidence="9">
    <location>
        <begin position="70"/>
        <end position="93"/>
    </location>
</feature>
<protein>
    <recommendedName>
        <fullName evidence="10">C2H2-type domain-containing protein</fullName>
    </recommendedName>
</protein>
<dbReference type="GO" id="GO:0048440">
    <property type="term" value="P:carpel development"/>
    <property type="evidence" value="ECO:0007669"/>
    <property type="project" value="UniProtKB-ARBA"/>
</dbReference>
<dbReference type="GO" id="GO:0005634">
    <property type="term" value="C:nucleus"/>
    <property type="evidence" value="ECO:0007669"/>
    <property type="project" value="UniProtKB-SubCell"/>
</dbReference>
<keyword evidence="3" id="KW-0479">Metal-binding</keyword>
<evidence type="ECO:0000313" key="12">
    <source>
        <dbReference type="Proteomes" id="UP001359559"/>
    </source>
</evidence>
<evidence type="ECO:0000256" key="3">
    <source>
        <dbReference type="ARBA" id="ARBA00022723"/>
    </source>
</evidence>
<evidence type="ECO:0000256" key="8">
    <source>
        <dbReference type="PROSITE-ProRule" id="PRU00042"/>
    </source>
</evidence>
<evidence type="ECO:0000256" key="5">
    <source>
        <dbReference type="ARBA" id="ARBA00022782"/>
    </source>
</evidence>
<feature type="compositionally biased region" description="Low complexity" evidence="9">
    <location>
        <begin position="18"/>
        <end position="31"/>
    </location>
</feature>
<feature type="domain" description="C2H2-type" evidence="10">
    <location>
        <begin position="99"/>
        <end position="126"/>
    </location>
</feature>
<evidence type="ECO:0000256" key="7">
    <source>
        <dbReference type="ARBA" id="ARBA00023242"/>
    </source>
</evidence>
<dbReference type="Proteomes" id="UP001359559">
    <property type="component" value="Unassembled WGS sequence"/>
</dbReference>
<feature type="compositionally biased region" description="Low complexity" evidence="9">
    <location>
        <begin position="320"/>
        <end position="335"/>
    </location>
</feature>
<reference evidence="11 12" key="1">
    <citation type="submission" date="2024-01" db="EMBL/GenBank/DDBJ databases">
        <title>The genomes of 5 underutilized Papilionoideae crops provide insights into root nodulation and disease resistance.</title>
        <authorList>
            <person name="Yuan L."/>
        </authorList>
    </citation>
    <scope>NUCLEOTIDE SEQUENCE [LARGE SCALE GENOMIC DNA]</scope>
    <source>
        <strain evidence="11">LY-2023</strain>
        <tissue evidence="11">Leaf</tissue>
    </source>
</reference>
<organism evidence="11 12">
    <name type="scientific">Clitoria ternatea</name>
    <name type="common">Butterfly pea</name>
    <dbReference type="NCBI Taxonomy" id="43366"/>
    <lineage>
        <taxon>Eukaryota</taxon>
        <taxon>Viridiplantae</taxon>
        <taxon>Streptophyta</taxon>
        <taxon>Embryophyta</taxon>
        <taxon>Tracheophyta</taxon>
        <taxon>Spermatophyta</taxon>
        <taxon>Magnoliopsida</taxon>
        <taxon>eudicotyledons</taxon>
        <taxon>Gunneridae</taxon>
        <taxon>Pentapetalae</taxon>
        <taxon>rosids</taxon>
        <taxon>fabids</taxon>
        <taxon>Fabales</taxon>
        <taxon>Fabaceae</taxon>
        <taxon>Papilionoideae</taxon>
        <taxon>50 kb inversion clade</taxon>
        <taxon>NPAAA clade</taxon>
        <taxon>indigoferoid/millettioid clade</taxon>
        <taxon>Phaseoleae</taxon>
        <taxon>Clitoria</taxon>
    </lineage>
</organism>
<keyword evidence="2" id="KW-0217">Developmental protein</keyword>
<dbReference type="PROSITE" id="PS00028">
    <property type="entry name" value="ZINC_FINGER_C2H2_1"/>
    <property type="match status" value="1"/>
</dbReference>
<keyword evidence="4 8" id="KW-0863">Zinc-finger</keyword>
<feature type="compositionally biased region" description="Acidic residues" evidence="9">
    <location>
        <begin position="308"/>
        <end position="319"/>
    </location>
</feature>
<evidence type="ECO:0000256" key="2">
    <source>
        <dbReference type="ARBA" id="ARBA00022473"/>
    </source>
</evidence>
<dbReference type="InterPro" id="IPR013087">
    <property type="entry name" value="Znf_C2H2_type"/>
</dbReference>
<dbReference type="PANTHER" id="PTHR45730">
    <property type="entry name" value="ZINC FINGER PROTEIN JAGGED"/>
    <property type="match status" value="1"/>
</dbReference>
<dbReference type="PROSITE" id="PS50157">
    <property type="entry name" value="ZINC_FINGER_C2H2_2"/>
    <property type="match status" value="1"/>
</dbReference>
<feature type="compositionally biased region" description="Gly residues" evidence="9">
    <location>
        <begin position="336"/>
        <end position="347"/>
    </location>
</feature>
<evidence type="ECO:0000256" key="6">
    <source>
        <dbReference type="ARBA" id="ARBA00022833"/>
    </source>
</evidence>
<dbReference type="InterPro" id="IPR045320">
    <property type="entry name" value="JAGGED/SL1-like"/>
</dbReference>
<feature type="compositionally biased region" description="Gly residues" evidence="9">
    <location>
        <begin position="290"/>
        <end position="300"/>
    </location>
</feature>
<dbReference type="GO" id="GO:0030154">
    <property type="term" value="P:cell differentiation"/>
    <property type="evidence" value="ECO:0007669"/>
    <property type="project" value="UniProtKB-KW"/>
</dbReference>
<dbReference type="AlphaFoldDB" id="A0AAN9FY11"/>
<dbReference type="GO" id="GO:0048653">
    <property type="term" value="P:anther development"/>
    <property type="evidence" value="ECO:0007669"/>
    <property type="project" value="UniProtKB-ARBA"/>
</dbReference>
<dbReference type="Gene3D" id="3.30.160.60">
    <property type="entry name" value="Classic Zinc Finger"/>
    <property type="match status" value="1"/>
</dbReference>
<comment type="subcellular location">
    <subcellularLocation>
        <location evidence="1">Nucleus</location>
    </subcellularLocation>
</comment>
<dbReference type="PANTHER" id="PTHR45730:SF32">
    <property type="entry name" value="ZINC FINGER PROTEIN JAGGED"/>
    <property type="match status" value="1"/>
</dbReference>
<proteinExistence type="predicted"/>
<keyword evidence="7" id="KW-0539">Nucleus</keyword>
<sequence>MNAMHFSVTSKGLPPTVTPSHPSSDSLSSPLSPSFLTLSLMTLLLLYRRPERNPLDLNNLPDEYSREGKQVLEDHNSSPGCRKKKSGGKDGKEECGKVYECRFCSLKFCKSQALGGHMNRHRQERETETLNQARQLVFRNDHNLTPQPAPHIGCCQPIGTGGYHPSGNIGDPTVPLRFPRYFSGSSSTHLPQPPPPPPPQPFLYASPSRPVSFPSSHFPHDYYVGHVMSSSSNHGHGHFVGGGGGESSSSYTCIGAPVGQGGGGKEGYAGAQHHRLDGASSINRFQDGDNGCGGNGGDNSDGGTDNDGGGDEDDNDDGDCGSSSGEEGDISSCGGDSSGGGGGGGEGDNNDDNGGSGG</sequence>
<feature type="region of interest" description="Disordered" evidence="9">
    <location>
        <begin position="180"/>
        <end position="208"/>
    </location>
</feature>
<evidence type="ECO:0000256" key="9">
    <source>
        <dbReference type="SAM" id="MobiDB-lite"/>
    </source>
</evidence>
<evidence type="ECO:0000259" key="10">
    <source>
        <dbReference type="PROSITE" id="PS50157"/>
    </source>
</evidence>